<dbReference type="InterPro" id="IPR037883">
    <property type="entry name" value="Knr4/Smi1-like_sf"/>
</dbReference>
<dbReference type="Gene3D" id="3.40.1580.10">
    <property type="entry name" value="SMI1/KNR4-like"/>
    <property type="match status" value="1"/>
</dbReference>
<accession>A0A381E632</accession>
<organism evidence="1 2">
    <name type="scientific">Cardiobacterium valvarum</name>
    <dbReference type="NCBI Taxonomy" id="194702"/>
    <lineage>
        <taxon>Bacteria</taxon>
        <taxon>Pseudomonadati</taxon>
        <taxon>Pseudomonadota</taxon>
        <taxon>Gammaproteobacteria</taxon>
        <taxon>Cardiobacteriales</taxon>
        <taxon>Cardiobacteriaceae</taxon>
        <taxon>Cardiobacterium</taxon>
    </lineage>
</organism>
<evidence type="ECO:0000313" key="1">
    <source>
        <dbReference type="EMBL" id="SUX21978.1"/>
    </source>
</evidence>
<proteinExistence type="predicted"/>
<dbReference type="SUPFAM" id="SSF160631">
    <property type="entry name" value="SMI1/KNR4-like"/>
    <property type="match status" value="1"/>
</dbReference>
<dbReference type="Proteomes" id="UP000254572">
    <property type="component" value="Unassembled WGS sequence"/>
</dbReference>
<protein>
    <recommendedName>
        <fullName evidence="3">SMI1 / KNR4 family</fullName>
    </recommendedName>
</protein>
<keyword evidence="2" id="KW-1185">Reference proteome</keyword>
<dbReference type="AlphaFoldDB" id="A0A381E632"/>
<sequence length="81" mass="9274">MTNDETDTTNYGNSVIEFGSCANGDAVCFDYRERNHDPKIVLMLHDEYIKDENGEDKMILIPIADSFDAFMDMLYDPKKEG</sequence>
<gene>
    <name evidence="1" type="ORF">NCTC13294_01137</name>
</gene>
<evidence type="ECO:0008006" key="3">
    <source>
        <dbReference type="Google" id="ProtNLM"/>
    </source>
</evidence>
<reference evidence="1 2" key="1">
    <citation type="submission" date="2018-06" db="EMBL/GenBank/DDBJ databases">
        <authorList>
            <consortium name="Pathogen Informatics"/>
            <person name="Doyle S."/>
        </authorList>
    </citation>
    <scope>NUCLEOTIDE SEQUENCE [LARGE SCALE GENOMIC DNA]</scope>
    <source>
        <strain evidence="1 2">NCTC13294</strain>
    </source>
</reference>
<evidence type="ECO:0000313" key="2">
    <source>
        <dbReference type="Proteomes" id="UP000254572"/>
    </source>
</evidence>
<name>A0A381E632_9GAMM</name>
<dbReference type="EMBL" id="UFUW01000001">
    <property type="protein sequence ID" value="SUX21978.1"/>
    <property type="molecule type" value="Genomic_DNA"/>
</dbReference>
<dbReference type="Pfam" id="PF14568">
    <property type="entry name" value="SUKH_6"/>
    <property type="match status" value="1"/>
</dbReference>